<dbReference type="InterPro" id="IPR036397">
    <property type="entry name" value="RNaseH_sf"/>
</dbReference>
<organism evidence="2 3">
    <name type="scientific">Gossypium arboreum</name>
    <name type="common">Tree cotton</name>
    <name type="synonym">Gossypium nanking</name>
    <dbReference type="NCBI Taxonomy" id="29729"/>
    <lineage>
        <taxon>Eukaryota</taxon>
        <taxon>Viridiplantae</taxon>
        <taxon>Streptophyta</taxon>
        <taxon>Embryophyta</taxon>
        <taxon>Tracheophyta</taxon>
        <taxon>Spermatophyta</taxon>
        <taxon>Magnoliopsida</taxon>
        <taxon>eudicotyledons</taxon>
        <taxon>Gunneridae</taxon>
        <taxon>Pentapetalae</taxon>
        <taxon>rosids</taxon>
        <taxon>malvids</taxon>
        <taxon>Malvales</taxon>
        <taxon>Malvaceae</taxon>
        <taxon>Malvoideae</taxon>
        <taxon>Gossypium</taxon>
    </lineage>
</organism>
<dbReference type="PANTHER" id="PTHR47723:SF19">
    <property type="entry name" value="POLYNUCLEOTIDYL TRANSFERASE, RIBONUCLEASE H-LIKE SUPERFAMILY PROTEIN"/>
    <property type="match status" value="1"/>
</dbReference>
<keyword evidence="3" id="KW-1185">Reference proteome</keyword>
<dbReference type="InterPro" id="IPR002156">
    <property type="entry name" value="RNaseH_domain"/>
</dbReference>
<proteinExistence type="predicted"/>
<comment type="caution">
    <text evidence="2">The sequence shown here is derived from an EMBL/GenBank/DDBJ whole genome shotgun (WGS) entry which is preliminary data.</text>
</comment>
<dbReference type="Proteomes" id="UP001358586">
    <property type="component" value="Chromosome 12"/>
</dbReference>
<dbReference type="InterPro" id="IPR053151">
    <property type="entry name" value="RNase_H-like"/>
</dbReference>
<name>A0ABR0MN05_GOSAR</name>
<dbReference type="CDD" id="cd06222">
    <property type="entry name" value="RNase_H_like"/>
    <property type="match status" value="1"/>
</dbReference>
<dbReference type="EMBL" id="JARKNE010000012">
    <property type="protein sequence ID" value="KAK5775241.1"/>
    <property type="molecule type" value="Genomic_DNA"/>
</dbReference>
<dbReference type="PANTHER" id="PTHR47723">
    <property type="entry name" value="OS05G0353850 PROTEIN"/>
    <property type="match status" value="1"/>
</dbReference>
<reference evidence="2 3" key="1">
    <citation type="submission" date="2023-03" db="EMBL/GenBank/DDBJ databases">
        <title>WGS of Gossypium arboreum.</title>
        <authorList>
            <person name="Yu D."/>
        </authorList>
    </citation>
    <scope>NUCLEOTIDE SEQUENCE [LARGE SCALE GENOMIC DNA]</scope>
    <source>
        <tissue evidence="2">Leaf</tissue>
    </source>
</reference>
<dbReference type="InterPro" id="IPR044730">
    <property type="entry name" value="RNase_H-like_dom_plant"/>
</dbReference>
<evidence type="ECO:0000313" key="3">
    <source>
        <dbReference type="Proteomes" id="UP001358586"/>
    </source>
</evidence>
<dbReference type="Gene3D" id="3.30.420.10">
    <property type="entry name" value="Ribonuclease H-like superfamily/Ribonuclease H"/>
    <property type="match status" value="1"/>
</dbReference>
<protein>
    <recommendedName>
        <fullName evidence="1">RNase H type-1 domain-containing protein</fullName>
    </recommendedName>
</protein>
<evidence type="ECO:0000259" key="1">
    <source>
        <dbReference type="Pfam" id="PF13456"/>
    </source>
</evidence>
<dbReference type="Pfam" id="PF13456">
    <property type="entry name" value="RVT_3"/>
    <property type="match status" value="1"/>
</dbReference>
<accession>A0ABR0MN05</accession>
<evidence type="ECO:0000313" key="2">
    <source>
        <dbReference type="EMBL" id="KAK5775241.1"/>
    </source>
</evidence>
<feature type="domain" description="RNase H type-1" evidence="1">
    <location>
        <begin position="115"/>
        <end position="191"/>
    </location>
</feature>
<sequence length="208" mass="23689">MVNANDRWLWTKLEKLCLRREILLNVVNIMAPNSEMLGQPKIVDRVWHRNFLDRNRGEFLNIEAIIRRSNGLSKYAMLNKRMGGLNSQLMIREIRWEKPPIGWIKLNKNRVVAAANGLGAVGGIFQNAQGEWIAEYFRVIGFSSTLQAELWVVVDGLGVQWVMGFRQIFVELDSADVINLINSTQPKESSLTLDRAISRIKGVVVKGE</sequence>
<gene>
    <name evidence="2" type="ORF">PVK06_043113</name>
</gene>